<organism evidence="1 2">
    <name type="scientific">Violaceomyces palustris</name>
    <dbReference type="NCBI Taxonomy" id="1673888"/>
    <lineage>
        <taxon>Eukaryota</taxon>
        <taxon>Fungi</taxon>
        <taxon>Dikarya</taxon>
        <taxon>Basidiomycota</taxon>
        <taxon>Ustilaginomycotina</taxon>
        <taxon>Ustilaginomycetes</taxon>
        <taxon>Violaceomycetales</taxon>
        <taxon>Violaceomycetaceae</taxon>
        <taxon>Violaceomyces</taxon>
    </lineage>
</organism>
<evidence type="ECO:0000313" key="1">
    <source>
        <dbReference type="EMBL" id="PWN53174.1"/>
    </source>
</evidence>
<dbReference type="Proteomes" id="UP000245626">
    <property type="component" value="Unassembled WGS sequence"/>
</dbReference>
<protein>
    <submittedName>
        <fullName evidence="1">Uncharacterized protein</fullName>
    </submittedName>
</protein>
<proteinExistence type="predicted"/>
<name>A0ACD0P536_9BASI</name>
<evidence type="ECO:0000313" key="2">
    <source>
        <dbReference type="Proteomes" id="UP000245626"/>
    </source>
</evidence>
<gene>
    <name evidence="1" type="ORF">IE53DRAFT_205907</name>
</gene>
<sequence length="493" mass="53729">MVDSFGDQPPSNPYLGQSQRFWPRLSWSDNIHIVKACTTEADQPLVAIGGSLKLEVFEMMPNEIGGISFRSLASYLIGSKPTSIAWSPACRSPYQTESGSEAWRIELLVTASDQTVRLLTSFGPEGEDSNQIRLGKTSGIVTSLDWCSAEGYHRFAASAEANGTLTLWDLSTISDFSSRSEGGEVEKRGDSESSTITKVVHFGEPLQSVSFHPKLARMILISSTNGVIRLVDWLSSLSNDKVPQPTSPSIQGQQANQRLVLKTALTLRSPSSLSSSITRGLESKGNVSWQIQDPNMIGGSMQARWMIWNLTKYNGGNPILSGSTDLIPSSTDTRSSSSSSQKDQETYQGGFRWCPTNPHLFTTFNNHPPTNQTANKPFENSNPPVDNHHRLSSSKDRSAQIRIYDSSHPNAPRSVTVSDLLTTDKAKDLVNRPPNLTTSSFQRSSNQQRSTTTSSEAGSIYDVDWIRGLGTDTLGVALANHLVLVPAYGEGAV</sequence>
<reference evidence="1 2" key="1">
    <citation type="journal article" date="2018" name="Mol. Biol. Evol.">
        <title>Broad Genomic Sampling Reveals a Smut Pathogenic Ancestry of the Fungal Clade Ustilaginomycotina.</title>
        <authorList>
            <person name="Kijpornyongpan T."/>
            <person name="Mondo S.J."/>
            <person name="Barry K."/>
            <person name="Sandor L."/>
            <person name="Lee J."/>
            <person name="Lipzen A."/>
            <person name="Pangilinan J."/>
            <person name="LaButti K."/>
            <person name="Hainaut M."/>
            <person name="Henrissat B."/>
            <person name="Grigoriev I.V."/>
            <person name="Spatafora J.W."/>
            <person name="Aime M.C."/>
        </authorList>
    </citation>
    <scope>NUCLEOTIDE SEQUENCE [LARGE SCALE GENOMIC DNA]</scope>
    <source>
        <strain evidence="1 2">SA 807</strain>
    </source>
</reference>
<dbReference type="EMBL" id="KZ819738">
    <property type="protein sequence ID" value="PWN53174.1"/>
    <property type="molecule type" value="Genomic_DNA"/>
</dbReference>
<keyword evidence="2" id="KW-1185">Reference proteome</keyword>
<accession>A0ACD0P536</accession>